<accession>A0A6P8T1B6</accession>
<organism evidence="3 4">
    <name type="scientific">Gymnodraco acuticeps</name>
    <name type="common">Antarctic dragonfish</name>
    <dbReference type="NCBI Taxonomy" id="8218"/>
    <lineage>
        <taxon>Eukaryota</taxon>
        <taxon>Metazoa</taxon>
        <taxon>Chordata</taxon>
        <taxon>Craniata</taxon>
        <taxon>Vertebrata</taxon>
        <taxon>Euteleostomi</taxon>
        <taxon>Actinopterygii</taxon>
        <taxon>Neopterygii</taxon>
        <taxon>Teleostei</taxon>
        <taxon>Neoteleostei</taxon>
        <taxon>Acanthomorphata</taxon>
        <taxon>Eupercaria</taxon>
        <taxon>Perciformes</taxon>
        <taxon>Notothenioidei</taxon>
        <taxon>Bathydraconidae</taxon>
        <taxon>Gymnodraco</taxon>
    </lineage>
</organism>
<dbReference type="KEGG" id="gacu:117536475"/>
<evidence type="ECO:0000259" key="2">
    <source>
        <dbReference type="PROSITE" id="PS50878"/>
    </source>
</evidence>
<feature type="region of interest" description="Disordered" evidence="1">
    <location>
        <begin position="1"/>
        <end position="50"/>
    </location>
</feature>
<dbReference type="PROSITE" id="PS50878">
    <property type="entry name" value="RT_POL"/>
    <property type="match status" value="1"/>
</dbReference>
<proteinExistence type="predicted"/>
<feature type="compositionally biased region" description="Low complexity" evidence="1">
    <location>
        <begin position="38"/>
        <end position="48"/>
    </location>
</feature>
<dbReference type="InterPro" id="IPR000477">
    <property type="entry name" value="RT_dom"/>
</dbReference>
<dbReference type="InterPro" id="IPR043502">
    <property type="entry name" value="DNA/RNA_pol_sf"/>
</dbReference>
<dbReference type="PANTHER" id="PTHR33050">
    <property type="entry name" value="REVERSE TRANSCRIPTASE DOMAIN-CONTAINING PROTEIN"/>
    <property type="match status" value="1"/>
</dbReference>
<evidence type="ECO:0000313" key="3">
    <source>
        <dbReference type="Proteomes" id="UP000515161"/>
    </source>
</evidence>
<sequence length="715" mass="77598">MSNSDSSEDLLFSKDLDPVSDTLSEEASNSVNHRRSSSRLSARSGSRSAEAEFLVAHLKKQGITPAPDLLLSQLREQSDQASGAVSQPRPAAPASPPGRGRGRARGGKRPKKASPPGAHSAKKSSTPQAHSSGAQQPSTAQPGSSGTQPPFDGRLANTLQSLASSMLLIDARLQSMERGQAGASTSSAAPLGQDFTSGSVAPSYSLASALPAPPSGRPYIPQAANISSRLRAKILDGKDINLVSLILPSPECDKAIATGGSITAYLQGGPPEGSLKGSGVPDKPNRGRYTVDLSAPRAGPFCSINSLIPPEYFSLHYASVDNAIKLIKFAGQGAWLSKADITDAFKIIPIHPSQWHMFGIRWESKFYFAVRLTFGCRSSPCIFNSFSEALCWILLNIVRIPSVLHLLDDFLLIDPPRDNSGDSLAKLKTCFQELGVPLSEEKTLGPNTCLEFLGITLDSVDMEASLPTDKLQRIRDISKAFCEQQVITKQQLLSLLGHLNFAMRIIPQGRSFISRLLDTASAAENLHDHVFLDEGCRSDLRFWSLLLVHWNGVTFFYDDLVYSSDSMRFFTDAAPSVGFGFFFQGEWFAGSWPPSFPSHASSSALHEIFPIAVACHVWGHLWPRKRISVLCDNQSVVGIINKARSPCRDIMPFMRSITWSSITHNFLISARHVPGHLKSVADSLSRFQFQTFRNLCPGASAQPVRIPPLHLLSLS</sequence>
<dbReference type="PANTHER" id="PTHR33050:SF8">
    <property type="entry name" value="REVERSE TRANSCRIPTASE DOMAIN-CONTAINING PROTEIN"/>
    <property type="match status" value="1"/>
</dbReference>
<dbReference type="GeneID" id="117536475"/>
<dbReference type="InterPro" id="IPR052055">
    <property type="entry name" value="Hepadnavirus_pol/RT"/>
</dbReference>
<feature type="compositionally biased region" description="Polar residues" evidence="1">
    <location>
        <begin position="123"/>
        <end position="148"/>
    </location>
</feature>
<feature type="compositionally biased region" description="Basic residues" evidence="1">
    <location>
        <begin position="100"/>
        <end position="112"/>
    </location>
</feature>
<reference evidence="4" key="1">
    <citation type="submission" date="2025-08" db="UniProtKB">
        <authorList>
            <consortium name="RefSeq"/>
        </authorList>
    </citation>
    <scope>IDENTIFICATION</scope>
</reference>
<feature type="domain" description="Reverse transcriptase" evidence="2">
    <location>
        <begin position="191"/>
        <end position="457"/>
    </location>
</feature>
<dbReference type="OrthoDB" id="10058284at2759"/>
<dbReference type="CDD" id="cd09275">
    <property type="entry name" value="RNase_HI_RT_DIRS1"/>
    <property type="match status" value="1"/>
</dbReference>
<evidence type="ECO:0000256" key="1">
    <source>
        <dbReference type="SAM" id="MobiDB-lite"/>
    </source>
</evidence>
<name>A0A6P8T1B6_GYMAC</name>
<evidence type="ECO:0000313" key="4">
    <source>
        <dbReference type="RefSeq" id="XP_034057253.1"/>
    </source>
</evidence>
<dbReference type="Pfam" id="PF00078">
    <property type="entry name" value="RVT_1"/>
    <property type="match status" value="1"/>
</dbReference>
<gene>
    <name evidence="4" type="primary">LOC117536475</name>
</gene>
<dbReference type="InParanoid" id="A0A6P8T1B6"/>
<protein>
    <submittedName>
        <fullName evidence="4">Uncharacterized protein LOC117536475</fullName>
    </submittedName>
</protein>
<dbReference type="Proteomes" id="UP000515161">
    <property type="component" value="Unplaced"/>
</dbReference>
<feature type="region of interest" description="Disordered" evidence="1">
    <location>
        <begin position="68"/>
        <end position="155"/>
    </location>
</feature>
<keyword evidence="3" id="KW-1185">Reference proteome</keyword>
<dbReference type="RefSeq" id="XP_034057253.1">
    <property type="nucleotide sequence ID" value="XM_034201362.1"/>
</dbReference>
<dbReference type="SUPFAM" id="SSF56672">
    <property type="entry name" value="DNA/RNA polymerases"/>
    <property type="match status" value="1"/>
</dbReference>
<dbReference type="CDD" id="cd03714">
    <property type="entry name" value="RT_DIRS1"/>
    <property type="match status" value="1"/>
</dbReference>
<dbReference type="AlphaFoldDB" id="A0A6P8T1B6"/>